<organism evidence="1 2">
    <name type="scientific">Oedothorax gibbosus</name>
    <dbReference type="NCBI Taxonomy" id="931172"/>
    <lineage>
        <taxon>Eukaryota</taxon>
        <taxon>Metazoa</taxon>
        <taxon>Ecdysozoa</taxon>
        <taxon>Arthropoda</taxon>
        <taxon>Chelicerata</taxon>
        <taxon>Arachnida</taxon>
        <taxon>Araneae</taxon>
        <taxon>Araneomorphae</taxon>
        <taxon>Entelegynae</taxon>
        <taxon>Araneoidea</taxon>
        <taxon>Linyphiidae</taxon>
        <taxon>Erigoninae</taxon>
        <taxon>Oedothorax</taxon>
    </lineage>
</organism>
<sequence length="158" mass="18410">MVLIVTVYLIKIVNKTNQPTILTNPNPLVMSHKFPQLQKLARTSRTPQTESSVKFREEWPLKLKNMVSTRRGRTKEAACLNETLSFITCLKDNNNSHELCYKEGQAVQHCYHKYIKNQEMLRQKSKTAVDFVPEISAKDMDPVQLNRFLSHFPHKLKK</sequence>
<dbReference type="GO" id="GO:0003723">
    <property type="term" value="F:RNA binding"/>
    <property type="evidence" value="ECO:0007669"/>
    <property type="project" value="TreeGrafter"/>
</dbReference>
<comment type="caution">
    <text evidence="1">The sequence shown here is derived from an EMBL/GenBank/DDBJ whole genome shotgun (WGS) entry which is preliminary data.</text>
</comment>
<accession>A0AAV6V4S6</accession>
<evidence type="ECO:0000313" key="1">
    <source>
        <dbReference type="EMBL" id="KAG8191482.1"/>
    </source>
</evidence>
<evidence type="ECO:0000313" key="2">
    <source>
        <dbReference type="Proteomes" id="UP000827092"/>
    </source>
</evidence>
<dbReference type="EMBL" id="JAFNEN010000159">
    <property type="protein sequence ID" value="KAG8191482.1"/>
    <property type="molecule type" value="Genomic_DNA"/>
</dbReference>
<dbReference type="GO" id="GO:0032543">
    <property type="term" value="P:mitochondrial translation"/>
    <property type="evidence" value="ECO:0007669"/>
    <property type="project" value="InterPro"/>
</dbReference>
<keyword evidence="2" id="KW-1185">Reference proteome</keyword>
<reference evidence="1 2" key="1">
    <citation type="journal article" date="2022" name="Nat. Ecol. Evol.">
        <title>A masculinizing supergene underlies an exaggerated male reproductive morph in a spider.</title>
        <authorList>
            <person name="Hendrickx F."/>
            <person name="De Corte Z."/>
            <person name="Sonet G."/>
            <person name="Van Belleghem S.M."/>
            <person name="Kostlbacher S."/>
            <person name="Vangestel C."/>
        </authorList>
    </citation>
    <scope>NUCLEOTIDE SEQUENCE [LARGE SCALE GENOMIC DNA]</scope>
    <source>
        <strain evidence="1">W744_W776</strain>
    </source>
</reference>
<proteinExistence type="predicted"/>
<dbReference type="InterPro" id="IPR009069">
    <property type="entry name" value="Cys_alpha_HP_mot_SF"/>
</dbReference>
<dbReference type="Proteomes" id="UP000827092">
    <property type="component" value="Unassembled WGS sequence"/>
</dbReference>
<evidence type="ECO:0008006" key="3">
    <source>
        <dbReference type="Google" id="ProtNLM"/>
    </source>
</evidence>
<gene>
    <name evidence="1" type="ORF">JTE90_020730</name>
</gene>
<protein>
    <recommendedName>
        <fullName evidence="3">COX assembly mitochondrial protein</fullName>
    </recommendedName>
</protein>
<dbReference type="GO" id="GO:0005761">
    <property type="term" value="C:mitochondrial ribosome"/>
    <property type="evidence" value="ECO:0007669"/>
    <property type="project" value="InterPro"/>
</dbReference>
<dbReference type="GO" id="GO:0005654">
    <property type="term" value="C:nucleoplasm"/>
    <property type="evidence" value="ECO:0007669"/>
    <property type="project" value="TreeGrafter"/>
</dbReference>
<dbReference type="PANTHER" id="PTHR31278:SF2">
    <property type="entry name" value="SMALL RIBOSOMAL SUBUNIT PROTEIN MS37"/>
    <property type="match status" value="1"/>
</dbReference>
<dbReference type="InterPro" id="IPR033620">
    <property type="entry name" value="Ribosomal_mS37_met"/>
</dbReference>
<dbReference type="SUPFAM" id="SSF47072">
    <property type="entry name" value="Cysteine alpha-hairpin motif"/>
    <property type="match status" value="1"/>
</dbReference>
<dbReference type="AlphaFoldDB" id="A0AAV6V4S6"/>
<name>A0AAV6V4S6_9ARAC</name>
<dbReference type="PANTHER" id="PTHR31278">
    <property type="entry name" value="CHCHD1"/>
    <property type="match status" value="1"/>
</dbReference>